<reference evidence="3" key="1">
    <citation type="submission" date="2025-08" db="UniProtKB">
        <authorList>
            <consortium name="RefSeq"/>
        </authorList>
    </citation>
    <scope>IDENTIFICATION</scope>
</reference>
<proteinExistence type="predicted"/>
<name>A0A6J1MUS7_BICAN</name>
<sequence length="143" mass="13703">MFKLVVLSVVLAVAAANPGAVWGAGLAAPWGGVATPLAAGWGNSWAGVATPWAAGVAAPWAAPIAAPLAAPVAAVAVGSPAHLIKKRSIVAAAPLAAGPWAAAPLAATPLTLGRSWVSPVAPVAVAAPIAPWGLGVAARGGLW</sequence>
<evidence type="ECO:0000256" key="1">
    <source>
        <dbReference type="SAM" id="SignalP"/>
    </source>
</evidence>
<dbReference type="AlphaFoldDB" id="A0A6J1MUS7"/>
<keyword evidence="2" id="KW-1185">Reference proteome</keyword>
<gene>
    <name evidence="3" type="primary">LOC112044930</name>
</gene>
<evidence type="ECO:0000313" key="2">
    <source>
        <dbReference type="Proteomes" id="UP001652582"/>
    </source>
</evidence>
<feature type="signal peptide" evidence="1">
    <location>
        <begin position="1"/>
        <end position="16"/>
    </location>
</feature>
<protein>
    <submittedName>
        <fullName evidence="3">Calphotin-like</fullName>
    </submittedName>
</protein>
<feature type="chain" id="PRO_5026983461" evidence="1">
    <location>
        <begin position="17"/>
        <end position="143"/>
    </location>
</feature>
<keyword evidence="1" id="KW-0732">Signal</keyword>
<dbReference type="RefSeq" id="XP_023936712.1">
    <property type="nucleotide sequence ID" value="XM_024080944.1"/>
</dbReference>
<accession>A0A6J1MUS7</accession>
<dbReference type="GeneID" id="112044930"/>
<organism evidence="2 3">
    <name type="scientific">Bicyclus anynana</name>
    <name type="common">Squinting bush brown butterfly</name>
    <dbReference type="NCBI Taxonomy" id="110368"/>
    <lineage>
        <taxon>Eukaryota</taxon>
        <taxon>Metazoa</taxon>
        <taxon>Ecdysozoa</taxon>
        <taxon>Arthropoda</taxon>
        <taxon>Hexapoda</taxon>
        <taxon>Insecta</taxon>
        <taxon>Pterygota</taxon>
        <taxon>Neoptera</taxon>
        <taxon>Endopterygota</taxon>
        <taxon>Lepidoptera</taxon>
        <taxon>Glossata</taxon>
        <taxon>Ditrysia</taxon>
        <taxon>Papilionoidea</taxon>
        <taxon>Nymphalidae</taxon>
        <taxon>Satyrinae</taxon>
        <taxon>Satyrini</taxon>
        <taxon>Mycalesina</taxon>
        <taxon>Bicyclus</taxon>
    </lineage>
</organism>
<dbReference type="Proteomes" id="UP001652582">
    <property type="component" value="Chromosome 15"/>
</dbReference>
<evidence type="ECO:0000313" key="3">
    <source>
        <dbReference type="RefSeq" id="XP_023936712.1"/>
    </source>
</evidence>
<dbReference type="KEGG" id="bany:112044930"/>